<evidence type="ECO:0000313" key="2">
    <source>
        <dbReference type="Proteomes" id="UP001152795"/>
    </source>
</evidence>
<evidence type="ECO:0000313" key="1">
    <source>
        <dbReference type="EMBL" id="CAB4020052.1"/>
    </source>
</evidence>
<accession>A0A6S7JUB2</accession>
<comment type="caution">
    <text evidence="1">The sequence shown here is derived from an EMBL/GenBank/DDBJ whole genome shotgun (WGS) entry which is preliminary data.</text>
</comment>
<dbReference type="Proteomes" id="UP001152795">
    <property type="component" value="Unassembled WGS sequence"/>
</dbReference>
<name>A0A6S7JUB2_PARCT</name>
<dbReference type="Gene3D" id="2.120.10.30">
    <property type="entry name" value="TolB, C-terminal domain"/>
    <property type="match status" value="1"/>
</dbReference>
<feature type="non-terminal residue" evidence="1">
    <location>
        <position position="111"/>
    </location>
</feature>
<dbReference type="InterPro" id="IPR011042">
    <property type="entry name" value="6-blade_b-propeller_TolB-like"/>
</dbReference>
<gene>
    <name evidence="1" type="ORF">PACLA_8A073580</name>
</gene>
<organism evidence="1 2">
    <name type="scientific">Paramuricea clavata</name>
    <name type="common">Red gorgonian</name>
    <name type="synonym">Violescent sea-whip</name>
    <dbReference type="NCBI Taxonomy" id="317549"/>
    <lineage>
        <taxon>Eukaryota</taxon>
        <taxon>Metazoa</taxon>
        <taxon>Cnidaria</taxon>
        <taxon>Anthozoa</taxon>
        <taxon>Octocorallia</taxon>
        <taxon>Malacalcyonacea</taxon>
        <taxon>Plexauridae</taxon>
        <taxon>Paramuricea</taxon>
    </lineage>
</organism>
<proteinExistence type="predicted"/>
<protein>
    <submittedName>
        <fullName evidence="1">Uncharacterized protein</fullName>
    </submittedName>
</protein>
<reference evidence="1" key="1">
    <citation type="submission" date="2020-04" db="EMBL/GenBank/DDBJ databases">
        <authorList>
            <person name="Alioto T."/>
            <person name="Alioto T."/>
            <person name="Gomez Garrido J."/>
        </authorList>
    </citation>
    <scope>NUCLEOTIDE SEQUENCE</scope>
    <source>
        <strain evidence="1">A484AB</strain>
    </source>
</reference>
<sequence>MDLATSNIKTLARRSWLRGITLDYTSKRVYWIEKGRDIYSSDYDFQHEKKITTGSFSDYMLAIFGDSLYFQKRDPFSINRMNVSNRNTVHRILVDRAYEDLIVFHSSLQPM</sequence>
<dbReference type="AlphaFoldDB" id="A0A6S7JUB2"/>
<keyword evidence="2" id="KW-1185">Reference proteome</keyword>
<dbReference type="EMBL" id="CACRXK020010755">
    <property type="protein sequence ID" value="CAB4020052.1"/>
    <property type="molecule type" value="Genomic_DNA"/>
</dbReference>
<dbReference type="SUPFAM" id="SSF63825">
    <property type="entry name" value="YWTD domain"/>
    <property type="match status" value="1"/>
</dbReference>